<sequence>MLGIHYEPTKRSNAAPRETLGIISTAVTPSSVTRTVRATKLFAIQGEPPTIRPDFINEYYNERRNGDVQRWLAGTANAQMCNKTARLQTIVAGRSSERSRAGRGRVRSQKEKKEIEKKIGAPLHRRGIGPGTSAGRSRKRASVAHGRRAPSPLRPLHNTFFRLPCCLFRVGGIRTLHSYRSISLALSHTGGGGSTGTGRPYGAPQNATNRYLRYGDKTITSDPQIHDKA</sequence>
<feature type="non-terminal residue" evidence="2">
    <location>
        <position position="1"/>
    </location>
</feature>
<feature type="compositionally biased region" description="Basic residues" evidence="1">
    <location>
        <begin position="136"/>
        <end position="148"/>
    </location>
</feature>
<gene>
    <name evidence="2" type="ORF">IPOD504_LOCUS15481</name>
</gene>
<feature type="region of interest" description="Disordered" evidence="1">
    <location>
        <begin position="93"/>
        <end position="150"/>
    </location>
</feature>
<keyword evidence="3" id="KW-1185">Reference proteome</keyword>
<proteinExistence type="predicted"/>
<evidence type="ECO:0000313" key="3">
    <source>
        <dbReference type="Proteomes" id="UP000837857"/>
    </source>
</evidence>
<protein>
    <submittedName>
        <fullName evidence="2">Uncharacterized protein</fullName>
    </submittedName>
</protein>
<evidence type="ECO:0000256" key="1">
    <source>
        <dbReference type="SAM" id="MobiDB-lite"/>
    </source>
</evidence>
<name>A0ABN8IZR3_9NEOP</name>
<dbReference type="EMBL" id="OW152819">
    <property type="protein sequence ID" value="CAH2073096.1"/>
    <property type="molecule type" value="Genomic_DNA"/>
</dbReference>
<evidence type="ECO:0000313" key="2">
    <source>
        <dbReference type="EMBL" id="CAH2073096.1"/>
    </source>
</evidence>
<organism evidence="2 3">
    <name type="scientific">Iphiclides podalirius</name>
    <name type="common">scarce swallowtail</name>
    <dbReference type="NCBI Taxonomy" id="110791"/>
    <lineage>
        <taxon>Eukaryota</taxon>
        <taxon>Metazoa</taxon>
        <taxon>Ecdysozoa</taxon>
        <taxon>Arthropoda</taxon>
        <taxon>Hexapoda</taxon>
        <taxon>Insecta</taxon>
        <taxon>Pterygota</taxon>
        <taxon>Neoptera</taxon>
        <taxon>Endopterygota</taxon>
        <taxon>Lepidoptera</taxon>
        <taxon>Glossata</taxon>
        <taxon>Ditrysia</taxon>
        <taxon>Papilionoidea</taxon>
        <taxon>Papilionidae</taxon>
        <taxon>Papilioninae</taxon>
        <taxon>Iphiclides</taxon>
    </lineage>
</organism>
<feature type="compositionally biased region" description="Basic and acidic residues" evidence="1">
    <location>
        <begin position="108"/>
        <end position="119"/>
    </location>
</feature>
<reference evidence="2" key="1">
    <citation type="submission" date="2022-03" db="EMBL/GenBank/DDBJ databases">
        <authorList>
            <person name="Martin H S."/>
        </authorList>
    </citation>
    <scope>NUCLEOTIDE SEQUENCE</scope>
</reference>
<accession>A0ABN8IZR3</accession>
<dbReference type="Proteomes" id="UP000837857">
    <property type="component" value="Chromosome 7"/>
</dbReference>